<organism evidence="1 2">
    <name type="scientific">Oleomonas cavernae</name>
    <dbReference type="NCBI Taxonomy" id="2320859"/>
    <lineage>
        <taxon>Bacteria</taxon>
        <taxon>Pseudomonadati</taxon>
        <taxon>Pseudomonadota</taxon>
        <taxon>Alphaproteobacteria</taxon>
        <taxon>Acetobacterales</taxon>
        <taxon>Acetobacteraceae</taxon>
        <taxon>Oleomonas</taxon>
    </lineage>
</organism>
<accession>A0A418WCT2</accession>
<comment type="caution">
    <text evidence="1">The sequence shown here is derived from an EMBL/GenBank/DDBJ whole genome shotgun (WGS) entry which is preliminary data.</text>
</comment>
<dbReference type="OrthoDB" id="333076at2"/>
<dbReference type="Proteomes" id="UP000284605">
    <property type="component" value="Unassembled WGS sequence"/>
</dbReference>
<protein>
    <recommendedName>
        <fullName evidence="3">Carotenoid 1,2-hydratase</fullName>
    </recommendedName>
</protein>
<dbReference type="RefSeq" id="WP_119778481.1">
    <property type="nucleotide sequence ID" value="NZ_QYUK01000011.1"/>
</dbReference>
<name>A0A418WCT2_9PROT</name>
<gene>
    <name evidence="1" type="ORF">D3874_13105</name>
</gene>
<reference evidence="1 2" key="1">
    <citation type="submission" date="2018-09" db="EMBL/GenBank/DDBJ databases">
        <authorList>
            <person name="Zhu H."/>
        </authorList>
    </citation>
    <scope>NUCLEOTIDE SEQUENCE [LARGE SCALE GENOMIC DNA]</scope>
    <source>
        <strain evidence="1 2">K1W22B-8</strain>
    </source>
</reference>
<dbReference type="EMBL" id="QYUK01000011">
    <property type="protein sequence ID" value="RJF87847.1"/>
    <property type="molecule type" value="Genomic_DNA"/>
</dbReference>
<keyword evidence="2" id="KW-1185">Reference proteome</keyword>
<proteinExistence type="predicted"/>
<dbReference type="SUPFAM" id="SSF159245">
    <property type="entry name" value="AttH-like"/>
    <property type="match status" value="1"/>
</dbReference>
<evidence type="ECO:0000313" key="1">
    <source>
        <dbReference type="EMBL" id="RJF87847.1"/>
    </source>
</evidence>
<evidence type="ECO:0008006" key="3">
    <source>
        <dbReference type="Google" id="ProtNLM"/>
    </source>
</evidence>
<dbReference type="AlphaFoldDB" id="A0A418WCT2"/>
<evidence type="ECO:0000313" key="2">
    <source>
        <dbReference type="Proteomes" id="UP000284605"/>
    </source>
</evidence>
<sequence length="369" mass="40857">MLTKADDYPIHQTPEPIAFAGTDRNFYDRYFFNGYSDDGAVFFAAALGVYPHLNIIDASFCVVVDGVQHNLHASRHLNMERLDTHVGPIAIEVVKPLEVLRIAVDGNESGLRADLEFHCRARPLKEPRFTHRIGPRTFMDLTRLTQSGRYEGWVEVAGRRIEISPDRFTGTRDRSWGVRPIGAPDLQEFAPPAPFQFYWLWAPLNFGDCSTLFHVNDDAQGEAWNNNAVIQPLDGGEAKEMASSHAAVSFIPGSRHAAKASLFYRHRGGGETRIDLTPKFHFYMMGLGYGHPEWPHGGNKGPLAIGHEVLKLAEVTGYFPPHLHIQAFVTATMTRPDGSIGQGRGVLEQLIVGPHAPSGFKDILDPAAG</sequence>